<proteinExistence type="predicted"/>
<feature type="domain" description="DUF2264" evidence="1">
    <location>
        <begin position="8"/>
        <end position="356"/>
    </location>
</feature>
<dbReference type="AlphaFoldDB" id="A0A5C5B9R3"/>
<dbReference type="Proteomes" id="UP000313849">
    <property type="component" value="Unassembled WGS sequence"/>
</dbReference>
<gene>
    <name evidence="2" type="ORF">FH969_11405</name>
</gene>
<evidence type="ECO:0000313" key="2">
    <source>
        <dbReference type="EMBL" id="TNU73441.1"/>
    </source>
</evidence>
<protein>
    <submittedName>
        <fullName evidence="2">DUF2264 domain-containing protein</fullName>
    </submittedName>
</protein>
<name>A0A5C5B9R3_9MICO</name>
<dbReference type="PANTHER" id="PTHR35339">
    <property type="entry name" value="LINALOOL DEHYDRATASE_ISOMERASE DOMAIN-CONTAINING PROTEIN"/>
    <property type="match status" value="1"/>
</dbReference>
<dbReference type="EMBL" id="VENP01000046">
    <property type="protein sequence ID" value="TNU73441.1"/>
    <property type="molecule type" value="Genomic_DNA"/>
</dbReference>
<keyword evidence="3" id="KW-1185">Reference proteome</keyword>
<organism evidence="2 3">
    <name type="scientific">Miniimonas arenae</name>
    <dbReference type="NCBI Taxonomy" id="676201"/>
    <lineage>
        <taxon>Bacteria</taxon>
        <taxon>Bacillati</taxon>
        <taxon>Actinomycetota</taxon>
        <taxon>Actinomycetes</taxon>
        <taxon>Micrococcales</taxon>
        <taxon>Beutenbergiaceae</taxon>
        <taxon>Miniimonas</taxon>
    </lineage>
</organism>
<comment type="caution">
    <text evidence="2">The sequence shown here is derived from an EMBL/GenBank/DDBJ whole genome shotgun (WGS) entry which is preliminary data.</text>
</comment>
<reference evidence="2 3" key="1">
    <citation type="submission" date="2019-06" db="EMBL/GenBank/DDBJ databases">
        <title>Draft genome sequence of Miniimonas arenae KCTC 19750T isolated from sea sand.</title>
        <authorList>
            <person name="Park S.-J."/>
        </authorList>
    </citation>
    <scope>NUCLEOTIDE SEQUENCE [LARGE SCALE GENOMIC DNA]</scope>
    <source>
        <strain evidence="2 3">KCTC 19750</strain>
    </source>
</reference>
<dbReference type="OrthoDB" id="9813465at2"/>
<evidence type="ECO:0000259" key="1">
    <source>
        <dbReference type="Pfam" id="PF10022"/>
    </source>
</evidence>
<dbReference type="PANTHER" id="PTHR35339:SF4">
    <property type="entry name" value="LINALOOL DEHYDRATASE_ISOMERASE DOMAIN-CONTAINING PROTEIN"/>
    <property type="match status" value="1"/>
</dbReference>
<dbReference type="InterPro" id="IPR049349">
    <property type="entry name" value="DUF2264_N"/>
</dbReference>
<dbReference type="Pfam" id="PF10022">
    <property type="entry name" value="DUF2264"/>
    <property type="match status" value="1"/>
</dbReference>
<evidence type="ECO:0000313" key="3">
    <source>
        <dbReference type="Proteomes" id="UP000313849"/>
    </source>
</evidence>
<accession>A0A5C5B9R3</accession>
<sequence length="643" mass="68192">MSPCTGWTREDWAVLTDRLLLAAREHASAGHARITFPGPEGGYGRDVDGLEGFARTFLLAGFRLAGERGADPLGLADWYAAGIAAGTDPSAPDRWVRLDEKPQAKVEAASIALILDLTRPWLWDRLDPAVQARVVDYLAPAVGDDTYPQINWVWFRLVVQTFLRSVGGPHDLAEMRADLSAHDSFVRADGWLADGPERAFDHYTGWALHLYPTLWARMSGAADLAVERAERNRAQLDRFLTDAIALVGADGGPLVQGRSLVYRFAAAAPFWVGAMAEVRSLTPGALRRAASGIVRHFADHGAPDDDGVLTLGWHGTWPRLAQSYSGPSSPCWATKGMLGLALPADHPVWTAVEEPLPVEVADVRRTIAAPGWIVSGTRSDGVVRVVNHGTDHAVPGARSTDSPLYTRLGYATSTFPLLDEDAWTTPIDQSVVLVDPAGRRSHRTGMTLDVEPREVDGALLAGSTASVHWVDAEPTTHRHGSGLDGTATRAGVLSVRSLLRGSWEVRLVRADDVAPDAVALEVGGWALVSDGAGPAAQVADGEVRVTTDGGHAVVLDRGGLPDARVATRRDASPLGDVARVGVLASRGVPAGWLACAVALAGSRDTLEAAPAVELIDSRALVAWADGSTTAVDLPRPGSAPGEI</sequence>
<dbReference type="InterPro" id="IPR016624">
    <property type="entry name" value="UCP014753"/>
</dbReference>